<dbReference type="InterPro" id="IPR004843">
    <property type="entry name" value="Calcineurin-like_PHP"/>
</dbReference>
<dbReference type="AlphaFoldDB" id="A0A511N7Y1"/>
<protein>
    <recommendedName>
        <fullName evidence="1">Calcineurin-like phosphoesterase domain-containing protein</fullName>
    </recommendedName>
</protein>
<gene>
    <name evidence="2" type="ORF">DC3_41660</name>
</gene>
<evidence type="ECO:0000313" key="2">
    <source>
        <dbReference type="EMBL" id="GEM48531.1"/>
    </source>
</evidence>
<dbReference type="PANTHER" id="PTHR43143:SF1">
    <property type="entry name" value="SERINE_THREONINE-PROTEIN PHOSPHATASE CPPED1"/>
    <property type="match status" value="1"/>
</dbReference>
<dbReference type="Proteomes" id="UP000321306">
    <property type="component" value="Unassembled WGS sequence"/>
</dbReference>
<dbReference type="InterPro" id="IPR051918">
    <property type="entry name" value="STPP_CPPED1"/>
</dbReference>
<sequence>MAQNRPIVTVRDARASLWQSAVAQYVRGQTQQNAASNSAENAAPSTSSPVYNHPMVRAASAHVMAQTTGQALPRITYQDAMNTIQQEAGKIDPTDIHLSDMALQLAEAIRNGNDAQAKTLDTEIRKYSTKDYAGWLTCVTTYLSYYQGGTLNPMYRSWQVEGQNNLNYGVIDYQLPNNARIALLGDWGTGMDDAYHLLLTLLQQHNPDVIIHLGDIYYSGTPEECTANFENIFNQAFAVTGKRLPVFTIPGNHDYYARGEGFYPMLDSINNPQKYSGADASWQQQASFFCLRTQDGLWQFLGMDTGYQDHNPIEELLVVTPSLQPDEIVWHQDKLKNFSGKTVLLSHHQLYSSNSTVAHGNTPYLNNYLLSIFQPYFAQNVAAWFWGHEHNMVLYKPGLFGLTTGRLVGASAYEETVAEDPYKVNYPNIPYLDPTQYQLGSSNGYFNHSYAIFDLTRTNPDDPISVAYYQYPSWGGTMTNPPTTADFMYQESLQTQSLPVGDVVNFNDLVVFQGQGGVSITAADEEQLIVTSEYYPHVDDQNPAMPLRIIGNPGQLTDGSVVQIQTGEALVGQYNLLGAWSTPSLYYYKAGYQNENWTIHLLTGNAGDPIHYGQQVYFVNSQYQGQQLMRSGQTTYLTTATSEYVWTLSPASPATGNPLTFGAQFKLRTVDSMYISTMTEEHLGFTSQYFPHIGSSGSAVNLVFTGGSGQLTSGQSVQLQTTESAVGSYNLLGAWSTPSLYYYKSGYPNQNWTVVKLKRGPSDDDTIRYGDQIAIVNQSYVGQAIVPSQSGSTWYLTTISSPGFYWIIEN</sequence>
<dbReference type="Pfam" id="PF00149">
    <property type="entry name" value="Metallophos"/>
    <property type="match status" value="1"/>
</dbReference>
<accession>A0A511N7Y1</accession>
<evidence type="ECO:0000259" key="1">
    <source>
        <dbReference type="Pfam" id="PF00149"/>
    </source>
</evidence>
<keyword evidence="3" id="KW-1185">Reference proteome</keyword>
<dbReference type="GO" id="GO:0016787">
    <property type="term" value="F:hydrolase activity"/>
    <property type="evidence" value="ECO:0007669"/>
    <property type="project" value="InterPro"/>
</dbReference>
<dbReference type="PANTHER" id="PTHR43143">
    <property type="entry name" value="METALLOPHOSPHOESTERASE, CALCINEURIN SUPERFAMILY"/>
    <property type="match status" value="1"/>
</dbReference>
<feature type="domain" description="Calcineurin-like phosphoesterase" evidence="1">
    <location>
        <begin position="180"/>
        <end position="391"/>
    </location>
</feature>
<dbReference type="OrthoDB" id="5505563at2"/>
<evidence type="ECO:0000313" key="3">
    <source>
        <dbReference type="Proteomes" id="UP000321306"/>
    </source>
</evidence>
<dbReference type="Gene3D" id="3.60.21.10">
    <property type="match status" value="1"/>
</dbReference>
<organism evidence="2 3">
    <name type="scientific">Deinococcus cellulosilyticus (strain DSM 18568 / NBRC 106333 / KACC 11606 / 5516J-15)</name>
    <dbReference type="NCBI Taxonomy" id="1223518"/>
    <lineage>
        <taxon>Bacteria</taxon>
        <taxon>Thermotogati</taxon>
        <taxon>Deinococcota</taxon>
        <taxon>Deinococci</taxon>
        <taxon>Deinococcales</taxon>
        <taxon>Deinococcaceae</taxon>
        <taxon>Deinococcus</taxon>
    </lineage>
</organism>
<dbReference type="InterPro" id="IPR029052">
    <property type="entry name" value="Metallo-depent_PP-like"/>
</dbReference>
<reference evidence="2 3" key="1">
    <citation type="submission" date="2019-07" db="EMBL/GenBank/DDBJ databases">
        <title>Whole genome shotgun sequence of Deinococcus cellulosilyticus NBRC 106333.</title>
        <authorList>
            <person name="Hosoyama A."/>
            <person name="Uohara A."/>
            <person name="Ohji S."/>
            <person name="Ichikawa N."/>
        </authorList>
    </citation>
    <scope>NUCLEOTIDE SEQUENCE [LARGE SCALE GENOMIC DNA]</scope>
    <source>
        <strain evidence="2 3">NBRC 106333</strain>
    </source>
</reference>
<proteinExistence type="predicted"/>
<dbReference type="EMBL" id="BJXB01000022">
    <property type="protein sequence ID" value="GEM48531.1"/>
    <property type="molecule type" value="Genomic_DNA"/>
</dbReference>
<comment type="caution">
    <text evidence="2">The sequence shown here is derived from an EMBL/GenBank/DDBJ whole genome shotgun (WGS) entry which is preliminary data.</text>
</comment>
<dbReference type="SUPFAM" id="SSF56300">
    <property type="entry name" value="Metallo-dependent phosphatases"/>
    <property type="match status" value="1"/>
</dbReference>
<dbReference type="Gene3D" id="2.80.10.50">
    <property type="match status" value="2"/>
</dbReference>
<name>A0A511N7Y1_DEIC1</name>
<dbReference type="RefSeq" id="WP_146887687.1">
    <property type="nucleotide sequence ID" value="NZ_BJXB01000022.1"/>
</dbReference>